<dbReference type="Pfam" id="PF00593">
    <property type="entry name" value="TonB_dep_Rec_b-barrel"/>
    <property type="match status" value="1"/>
</dbReference>
<dbReference type="InterPro" id="IPR036942">
    <property type="entry name" value="Beta-barrel_TonB_sf"/>
</dbReference>
<keyword evidence="5 9" id="KW-0798">TonB box</keyword>
<evidence type="ECO:0000256" key="3">
    <source>
        <dbReference type="ARBA" id="ARBA00022452"/>
    </source>
</evidence>
<evidence type="ECO:0000256" key="9">
    <source>
        <dbReference type="RuleBase" id="RU003357"/>
    </source>
</evidence>
<dbReference type="Pfam" id="PF07715">
    <property type="entry name" value="Plug"/>
    <property type="match status" value="1"/>
</dbReference>
<evidence type="ECO:0000256" key="2">
    <source>
        <dbReference type="ARBA" id="ARBA00022448"/>
    </source>
</evidence>
<feature type="signal peptide" evidence="10">
    <location>
        <begin position="1"/>
        <end position="27"/>
    </location>
</feature>
<comment type="subcellular location">
    <subcellularLocation>
        <location evidence="1 8">Cell outer membrane</location>
        <topology evidence="1 8">Multi-pass membrane protein</topology>
    </subcellularLocation>
</comment>
<comment type="caution">
    <text evidence="13">The sequence shown here is derived from an EMBL/GenBank/DDBJ whole genome shotgun (WGS) entry which is preliminary data.</text>
</comment>
<evidence type="ECO:0000259" key="12">
    <source>
        <dbReference type="Pfam" id="PF07715"/>
    </source>
</evidence>
<keyword evidence="3 8" id="KW-1134">Transmembrane beta strand</keyword>
<evidence type="ECO:0000256" key="4">
    <source>
        <dbReference type="ARBA" id="ARBA00022692"/>
    </source>
</evidence>
<evidence type="ECO:0000256" key="5">
    <source>
        <dbReference type="ARBA" id="ARBA00023077"/>
    </source>
</evidence>
<keyword evidence="6 8" id="KW-0472">Membrane</keyword>
<dbReference type="Gene3D" id="2.40.170.20">
    <property type="entry name" value="TonB-dependent receptor, beta-barrel domain"/>
    <property type="match status" value="1"/>
</dbReference>
<evidence type="ECO:0000313" key="13">
    <source>
        <dbReference type="EMBL" id="OWK28027.1"/>
    </source>
</evidence>
<accession>A0A245ZE70</accession>
<dbReference type="PANTHER" id="PTHR47234">
    <property type="match status" value="1"/>
</dbReference>
<dbReference type="InterPro" id="IPR012910">
    <property type="entry name" value="Plug_dom"/>
</dbReference>
<comment type="similarity">
    <text evidence="8 9">Belongs to the TonB-dependent receptor family.</text>
</comment>
<dbReference type="Gene3D" id="2.170.130.10">
    <property type="entry name" value="TonB-dependent receptor, plug domain"/>
    <property type="match status" value="1"/>
</dbReference>
<dbReference type="SUPFAM" id="SSF56935">
    <property type="entry name" value="Porins"/>
    <property type="match status" value="1"/>
</dbReference>
<dbReference type="GO" id="GO:0009279">
    <property type="term" value="C:cell outer membrane"/>
    <property type="evidence" value="ECO:0007669"/>
    <property type="project" value="UniProtKB-SubCell"/>
</dbReference>
<name>A0A245ZE70_9SPHN</name>
<evidence type="ECO:0000256" key="8">
    <source>
        <dbReference type="PROSITE-ProRule" id="PRU01360"/>
    </source>
</evidence>
<protein>
    <submittedName>
        <fullName evidence="13">Vitamin B12 transporter BtuB</fullName>
    </submittedName>
</protein>
<reference evidence="13 14" key="1">
    <citation type="submission" date="2017-03" db="EMBL/GenBank/DDBJ databases">
        <title>Genome sequence of Sphingomonas mucosissima DSM 17494.</title>
        <authorList>
            <person name="Poehlein A."/>
            <person name="Wuebbeler J.H."/>
            <person name="Steinbuechel A."/>
            <person name="Daniel R."/>
        </authorList>
    </citation>
    <scope>NUCLEOTIDE SEQUENCE [LARGE SCALE GENOMIC DNA]</scope>
    <source>
        <strain evidence="13 14">DSM 17494</strain>
    </source>
</reference>
<dbReference type="RefSeq" id="WP_169715753.1">
    <property type="nucleotide sequence ID" value="NZ_NBBJ01000007.1"/>
</dbReference>
<feature type="domain" description="TonB-dependent receptor plug" evidence="12">
    <location>
        <begin position="57"/>
        <end position="166"/>
    </location>
</feature>
<keyword evidence="4 8" id="KW-0812">Transmembrane</keyword>
<proteinExistence type="inferred from homology"/>
<keyword evidence="14" id="KW-1185">Reference proteome</keyword>
<dbReference type="AlphaFoldDB" id="A0A245ZE70"/>
<evidence type="ECO:0000313" key="14">
    <source>
        <dbReference type="Proteomes" id="UP000197783"/>
    </source>
</evidence>
<organism evidence="13 14">
    <name type="scientific">Sphingomonas mucosissima</name>
    <dbReference type="NCBI Taxonomy" id="370959"/>
    <lineage>
        <taxon>Bacteria</taxon>
        <taxon>Pseudomonadati</taxon>
        <taxon>Pseudomonadota</taxon>
        <taxon>Alphaproteobacteria</taxon>
        <taxon>Sphingomonadales</taxon>
        <taxon>Sphingomonadaceae</taxon>
        <taxon>Sphingomonas</taxon>
    </lineage>
</organism>
<dbReference type="InterPro" id="IPR000531">
    <property type="entry name" value="Beta-barrel_TonB"/>
</dbReference>
<dbReference type="Proteomes" id="UP000197783">
    <property type="component" value="Unassembled WGS sequence"/>
</dbReference>
<sequence length="969" mass="103993">MKKEKRVALFASSATLLLCPVAAGAQALPPAPAVSAEERTEEITVTGSRIVREDYSAESPIVTVGEELIRSNGPATLESTLNLLPQLTPDAGSTSGSQAAEGRATLNLRGLGPSRTLVLLDGRRLQPGDPLGAVDLNSVPSALIENVEVITGGASAAYGSDAIAGVVNLRLRRNFEGLRIDADHGLSERGDAQSLNLAGTIGGNFAEGRGNAVFSATYFDRQRVDRGGRSFFKDGGITSVLPSGLIYAEASNLPSQAAINQVFRGYGVNTPLSRASTYSVNPDGTLFTLTPVNNLRFPADGPYVITSNGQVAVPLGEAAPLQQPLERKTVFGRINYQLNDGIEAYAQFNYAHYTNNQDGYGRNQAITRDVYLPVTNPFIPAALRTIAASRSNPNAPLLIYFNTGRFSRDIAEQTYDVGQYLGGLRGDIDAIEGSWDINGSYGRSHLQSRLGGFIDRSAYLSLIEAPDGGVSLCEGGLNPLVLDRPSQDCLDYMLRDLHETSTLEQTNLEANVQGRLFTLPAGDLRFAAGLAYRRNSYSYAPDAQRVNATVLTVGISNPTQGSMDSKEAYGELLVPVLADLPFIYKLDLNAAYRYADYNTVGGVHTYKLSGDWQFTRSLRMRGGYQRAIRAPSVGELFQPVEQGGTTVGRISAGLGDPCDINSTYRAGGNAAQVRALCIASGVPEAVVDTHRFAGTSVQSNVSGNLELKEETSDTYTVGIVFRPEWQSPLLSNVSVSVDYFNINIRDAIGLVTGDVITQRCFNGAGDSNPNYDPQNFYCQLINRGPSGGFSSIDTPLLNLAGYRTSGIDVQVDWSTRMAAGGRIGLNVLASYVDQYAIQTLQGADYTEYAGTIGNGQISAGAISHPRWRTVSNLSYDQEEFGLNLRWRWIDKMSNAANVGISGATAPGVAPVSYIDANARFSINPSMVFRVGVLNLADKQPPEWTGEAATDSNLYDVIGRRFFAGISVNF</sequence>
<dbReference type="EMBL" id="NBBJ01000007">
    <property type="protein sequence ID" value="OWK28027.1"/>
    <property type="molecule type" value="Genomic_DNA"/>
</dbReference>
<feature type="domain" description="TonB-dependent receptor-like beta-barrel" evidence="11">
    <location>
        <begin position="345"/>
        <end position="935"/>
    </location>
</feature>
<keyword evidence="7 8" id="KW-0998">Cell outer membrane</keyword>
<gene>
    <name evidence="13" type="primary">btuB_12</name>
    <name evidence="13" type="ORF">SPMU_32720</name>
</gene>
<evidence type="ECO:0000259" key="11">
    <source>
        <dbReference type="Pfam" id="PF00593"/>
    </source>
</evidence>
<keyword evidence="10" id="KW-0732">Signal</keyword>
<evidence type="ECO:0000256" key="10">
    <source>
        <dbReference type="SAM" id="SignalP"/>
    </source>
</evidence>
<dbReference type="InterPro" id="IPR037066">
    <property type="entry name" value="Plug_dom_sf"/>
</dbReference>
<evidence type="ECO:0000256" key="1">
    <source>
        <dbReference type="ARBA" id="ARBA00004571"/>
    </source>
</evidence>
<keyword evidence="2 8" id="KW-0813">Transport</keyword>
<feature type="chain" id="PRO_5013372109" evidence="10">
    <location>
        <begin position="28"/>
        <end position="969"/>
    </location>
</feature>
<evidence type="ECO:0000256" key="6">
    <source>
        <dbReference type="ARBA" id="ARBA00023136"/>
    </source>
</evidence>
<dbReference type="InterPro" id="IPR039426">
    <property type="entry name" value="TonB-dep_rcpt-like"/>
</dbReference>
<dbReference type="PROSITE" id="PS52016">
    <property type="entry name" value="TONB_DEPENDENT_REC_3"/>
    <property type="match status" value="1"/>
</dbReference>
<evidence type="ECO:0000256" key="7">
    <source>
        <dbReference type="ARBA" id="ARBA00023237"/>
    </source>
</evidence>
<dbReference type="PANTHER" id="PTHR47234:SF2">
    <property type="entry name" value="TONB-DEPENDENT RECEPTOR"/>
    <property type="match status" value="1"/>
</dbReference>